<sequence length="102" mass="11090">MNRFLACTVLVLLLGILKESSGQQSAGCTMCVGLMTFAEPLAPTMAELDLQVVMHAYCNQQSNMQDTCKALVDRFMHALYDALLAGLPPAYICQIVQICDSS</sequence>
<evidence type="ECO:0000256" key="2">
    <source>
        <dbReference type="SAM" id="SignalP"/>
    </source>
</evidence>
<dbReference type="Pfam" id="PF03489">
    <property type="entry name" value="SapB_2"/>
    <property type="match status" value="1"/>
</dbReference>
<dbReference type="Gene3D" id="1.10.225.10">
    <property type="entry name" value="Saposin-like"/>
    <property type="match status" value="1"/>
</dbReference>
<dbReference type="PROSITE" id="PS50015">
    <property type="entry name" value="SAP_B"/>
    <property type="match status" value="1"/>
</dbReference>
<keyword evidence="1" id="KW-1015">Disulfide bond</keyword>
<keyword evidence="4" id="KW-1185">Reference proteome</keyword>
<feature type="signal peptide" evidence="2">
    <location>
        <begin position="1"/>
        <end position="22"/>
    </location>
</feature>
<feature type="domain" description="Saposin B-type" evidence="3">
    <location>
        <begin position="24"/>
        <end position="102"/>
    </location>
</feature>
<dbReference type="SMART" id="SM00741">
    <property type="entry name" value="SapB"/>
    <property type="match status" value="1"/>
</dbReference>
<organism evidence="4 5">
    <name type="scientific">Plectus sambesii</name>
    <dbReference type="NCBI Taxonomy" id="2011161"/>
    <lineage>
        <taxon>Eukaryota</taxon>
        <taxon>Metazoa</taxon>
        <taxon>Ecdysozoa</taxon>
        <taxon>Nematoda</taxon>
        <taxon>Chromadorea</taxon>
        <taxon>Plectida</taxon>
        <taxon>Plectina</taxon>
        <taxon>Plectoidea</taxon>
        <taxon>Plectidae</taxon>
        <taxon>Plectus</taxon>
    </lineage>
</organism>
<dbReference type="AlphaFoldDB" id="A0A914W440"/>
<dbReference type="Proteomes" id="UP000887566">
    <property type="component" value="Unplaced"/>
</dbReference>
<dbReference type="InterPro" id="IPR011001">
    <property type="entry name" value="Saposin-like"/>
</dbReference>
<dbReference type="WBParaSite" id="PSAMB.scaffold3126size19581.g20395.t1">
    <property type="protein sequence ID" value="PSAMB.scaffold3126size19581.g20395.t1"/>
    <property type="gene ID" value="PSAMB.scaffold3126size19581.g20395"/>
</dbReference>
<accession>A0A914W440</accession>
<evidence type="ECO:0000313" key="4">
    <source>
        <dbReference type="Proteomes" id="UP000887566"/>
    </source>
</evidence>
<evidence type="ECO:0000256" key="1">
    <source>
        <dbReference type="ARBA" id="ARBA00023157"/>
    </source>
</evidence>
<keyword evidence="2" id="KW-0732">Signal</keyword>
<name>A0A914W440_9BILA</name>
<dbReference type="SUPFAM" id="SSF47862">
    <property type="entry name" value="Saposin"/>
    <property type="match status" value="1"/>
</dbReference>
<evidence type="ECO:0000259" key="3">
    <source>
        <dbReference type="PROSITE" id="PS50015"/>
    </source>
</evidence>
<protein>
    <submittedName>
        <fullName evidence="5">Saposin B-type domain-containing protein</fullName>
    </submittedName>
</protein>
<evidence type="ECO:0000313" key="5">
    <source>
        <dbReference type="WBParaSite" id="PSAMB.scaffold3126size19581.g20395.t1"/>
    </source>
</evidence>
<dbReference type="InterPro" id="IPR008139">
    <property type="entry name" value="SaposinB_dom"/>
</dbReference>
<feature type="chain" id="PRO_5037644572" evidence="2">
    <location>
        <begin position="23"/>
        <end position="102"/>
    </location>
</feature>
<reference evidence="5" key="1">
    <citation type="submission" date="2022-11" db="UniProtKB">
        <authorList>
            <consortium name="WormBaseParasite"/>
        </authorList>
    </citation>
    <scope>IDENTIFICATION</scope>
</reference>
<proteinExistence type="predicted"/>
<dbReference type="InterPro" id="IPR008138">
    <property type="entry name" value="SapB_2"/>
</dbReference>